<gene>
    <name evidence="1" type="ORF">LTR77_000181</name>
</gene>
<proteinExistence type="predicted"/>
<dbReference type="EMBL" id="JAVRRT010000001">
    <property type="protein sequence ID" value="KAK5175045.1"/>
    <property type="molecule type" value="Genomic_DNA"/>
</dbReference>
<evidence type="ECO:0000313" key="2">
    <source>
        <dbReference type="Proteomes" id="UP001337655"/>
    </source>
</evidence>
<dbReference type="AlphaFoldDB" id="A0AAV9PQJ5"/>
<dbReference type="RefSeq" id="XP_064663683.1">
    <property type="nucleotide sequence ID" value="XM_064797449.1"/>
</dbReference>
<sequence>MAIVPTTTEMATNDLAISPRPEASLLGLSSELRLEIFKHLFHPYLSRELFTIWDVYSEAYNQRPFSIHRHNPDNYLGILRTCKLFHEEAMELLYSHLDPTVCIMDNPEPPMDPHDLISGRPETMRLWYFARRMTLCAFLHPGKWNGQLVVERLRNFVQNALSGGRRLKELKICLTSADDEKMPRYLGQVLDALSELRVDGRVRVEIDYDQYGEEWAGYGKECVALERTIRGRSKNSATLHGDQTPK</sequence>
<protein>
    <submittedName>
        <fullName evidence="1">Uncharacterized protein</fullName>
    </submittedName>
</protein>
<evidence type="ECO:0000313" key="1">
    <source>
        <dbReference type="EMBL" id="KAK5175045.1"/>
    </source>
</evidence>
<reference evidence="1 2" key="1">
    <citation type="submission" date="2023-08" db="EMBL/GenBank/DDBJ databases">
        <title>Black Yeasts Isolated from many extreme environments.</title>
        <authorList>
            <person name="Coleine C."/>
            <person name="Stajich J.E."/>
            <person name="Selbmann L."/>
        </authorList>
    </citation>
    <scope>NUCLEOTIDE SEQUENCE [LARGE SCALE GENOMIC DNA]</scope>
    <source>
        <strain evidence="1 2">CCFEE 5935</strain>
    </source>
</reference>
<keyword evidence="2" id="KW-1185">Reference proteome</keyword>
<name>A0AAV9PQJ5_9PEZI</name>
<organism evidence="1 2">
    <name type="scientific">Saxophila tyrrhenica</name>
    <dbReference type="NCBI Taxonomy" id="1690608"/>
    <lineage>
        <taxon>Eukaryota</taxon>
        <taxon>Fungi</taxon>
        <taxon>Dikarya</taxon>
        <taxon>Ascomycota</taxon>
        <taxon>Pezizomycotina</taxon>
        <taxon>Dothideomycetes</taxon>
        <taxon>Dothideomycetidae</taxon>
        <taxon>Mycosphaerellales</taxon>
        <taxon>Extremaceae</taxon>
        <taxon>Saxophila</taxon>
    </lineage>
</organism>
<dbReference type="GeneID" id="89921533"/>
<comment type="caution">
    <text evidence="1">The sequence shown here is derived from an EMBL/GenBank/DDBJ whole genome shotgun (WGS) entry which is preliminary data.</text>
</comment>
<accession>A0AAV9PQJ5</accession>
<dbReference type="Proteomes" id="UP001337655">
    <property type="component" value="Unassembled WGS sequence"/>
</dbReference>